<name>A0ACD1A8L6_9FIRM</name>
<dbReference type="EMBL" id="CP042469">
    <property type="protein sequence ID" value="QOX62667.1"/>
    <property type="molecule type" value="Genomic_DNA"/>
</dbReference>
<sequence length="380" mass="42653">MKTPLIMTPGPTSVHEDVRRAMSKKITNPDLDMEFYEFYKETSDRLKQLFLTSNDILILNGEGILGLEAACASLIEPGDQVLCLDNGIFGKGFGEFAELYGAEVTYFKSDYRKAISVEELEQFLADRHDFKLALLVHCETPSGITNPVNHICPLLKKYGILTVVDSVSAVGGEELRTDEWQMDLVLAGSQKCLSAPPGLSIVSISGDAWKMIQSRKQPVAGFYCNLSLWSSWYEKKWFPYTQPVSDLYGLRAAVDRILTEGDSITRHKKYAEAVRTSLVDAGLELYAQDGFSNTVTTVLVPDGIRFQELFNAMLTNHNIMIAGAFDYLADKVFRIGHMGENCREETLYLALKALNEVLKKHRVVLEKELHIEFVNLISQM</sequence>
<gene>
    <name evidence="1" type="ORF">FRZ06_04540</name>
</gene>
<reference evidence="1" key="1">
    <citation type="submission" date="2019-08" db="EMBL/GenBank/DDBJ databases">
        <title>Genome sequence of Clostridiales bacterium MT110.</title>
        <authorList>
            <person name="Cao J."/>
        </authorList>
    </citation>
    <scope>NUCLEOTIDE SEQUENCE</scope>
    <source>
        <strain evidence="1">MT110</strain>
    </source>
</reference>
<dbReference type="Proteomes" id="UP000594014">
    <property type="component" value="Chromosome"/>
</dbReference>
<keyword evidence="1" id="KW-0032">Aminotransferase</keyword>
<keyword evidence="1" id="KW-0808">Transferase</keyword>
<keyword evidence="2" id="KW-1185">Reference proteome</keyword>
<proteinExistence type="predicted"/>
<protein>
    <submittedName>
        <fullName evidence="1">Alanine--glyoxylate aminotransferase family protein</fullName>
    </submittedName>
</protein>
<organism evidence="1 2">
    <name type="scientific">Anoxybacterium hadale</name>
    <dbReference type="NCBI Taxonomy" id="3408580"/>
    <lineage>
        <taxon>Bacteria</taxon>
        <taxon>Bacillati</taxon>
        <taxon>Bacillota</taxon>
        <taxon>Clostridia</taxon>
        <taxon>Peptostreptococcales</taxon>
        <taxon>Anaerovoracaceae</taxon>
        <taxon>Anoxybacterium</taxon>
    </lineage>
</organism>
<accession>A0ACD1A8L6</accession>
<evidence type="ECO:0000313" key="2">
    <source>
        <dbReference type="Proteomes" id="UP000594014"/>
    </source>
</evidence>
<evidence type="ECO:0000313" key="1">
    <source>
        <dbReference type="EMBL" id="QOX62667.1"/>
    </source>
</evidence>